<gene>
    <name evidence="2" type="ORF">A3F84_09665</name>
</gene>
<dbReference type="Gene3D" id="3.40.50.300">
    <property type="entry name" value="P-loop containing nucleotide triphosphate hydrolases"/>
    <property type="match status" value="1"/>
</dbReference>
<evidence type="ECO:0000313" key="2">
    <source>
        <dbReference type="EMBL" id="OGG50687.1"/>
    </source>
</evidence>
<protein>
    <recommendedName>
        <fullName evidence="1">Novel STAND NTPase 2 domain-containing protein</fullName>
    </recommendedName>
</protein>
<sequence length="353" mass="40361">MAEQPSPNPFTQRGMIRDPGQFFGRRTELNHIFDRLRKMQSVSVVGERRIGKSSLLYHVFQTGRERIGAGVLLVYTDLPDVKDETGFYGRACQALGVEGNDFGSLERVVRERKVAVCLDEFEKVAGQPGFSRGFFDSLRSLAQSGNFALLITTQHSLADLCRNEQIATSPFWNIFARVDLGLFVQEEAEAFVPVHFRAAGVSVTAEEIVRVLQMAGRFPFFLQLACYHLFEAKTGRTPDWETAFVRDPDVHDQLRYLWEHLTPQAQAALRWVMDLGGKFPDDRLLWDLERRGLLVRDSRMSYGYWVFSEAFENVVKNLPPKSLKRRLSIRIKRLRITFWPPSIEVEGEGGQTP</sequence>
<dbReference type="InterPro" id="IPR027417">
    <property type="entry name" value="P-loop_NTPase"/>
</dbReference>
<comment type="caution">
    <text evidence="2">The sequence shown here is derived from an EMBL/GenBank/DDBJ whole genome shotgun (WGS) entry which is preliminary data.</text>
</comment>
<dbReference type="PANTHER" id="PTHR34301:SF8">
    <property type="entry name" value="ATPASE DOMAIN-CONTAINING PROTEIN"/>
    <property type="match status" value="1"/>
</dbReference>
<accession>A0A1F6CNL7</accession>
<organism evidence="2 3">
    <name type="scientific">Handelsmanbacteria sp. (strain RIFCSPLOWO2_12_FULL_64_10)</name>
    <dbReference type="NCBI Taxonomy" id="1817868"/>
    <lineage>
        <taxon>Bacteria</taxon>
        <taxon>Candidatus Handelsmaniibacteriota</taxon>
    </lineage>
</organism>
<dbReference type="AlphaFoldDB" id="A0A1F6CNL7"/>
<evidence type="ECO:0000259" key="1">
    <source>
        <dbReference type="Pfam" id="PF20702"/>
    </source>
</evidence>
<evidence type="ECO:0000313" key="3">
    <source>
        <dbReference type="Proteomes" id="UP000178606"/>
    </source>
</evidence>
<reference evidence="2 3" key="1">
    <citation type="journal article" date="2016" name="Nat. Commun.">
        <title>Thousands of microbial genomes shed light on interconnected biogeochemical processes in an aquifer system.</title>
        <authorList>
            <person name="Anantharaman K."/>
            <person name="Brown C.T."/>
            <person name="Hug L.A."/>
            <person name="Sharon I."/>
            <person name="Castelle C.J."/>
            <person name="Probst A.J."/>
            <person name="Thomas B.C."/>
            <person name="Singh A."/>
            <person name="Wilkins M.J."/>
            <person name="Karaoz U."/>
            <person name="Brodie E.L."/>
            <person name="Williams K.H."/>
            <person name="Hubbard S.S."/>
            <person name="Banfield J.F."/>
        </authorList>
    </citation>
    <scope>NUCLEOTIDE SEQUENCE [LARGE SCALE GENOMIC DNA]</scope>
    <source>
        <strain evidence="3">RIFCSPLOWO2_12_FULL_64_10</strain>
    </source>
</reference>
<dbReference type="PANTHER" id="PTHR34301">
    <property type="entry name" value="DNA-BINDING PROTEIN-RELATED"/>
    <property type="match status" value="1"/>
</dbReference>
<dbReference type="InterPro" id="IPR049051">
    <property type="entry name" value="nSTAND2"/>
</dbReference>
<proteinExistence type="predicted"/>
<dbReference type="Pfam" id="PF20702">
    <property type="entry name" value="nSTAND2"/>
    <property type="match status" value="1"/>
</dbReference>
<name>A0A1F6CNL7_HANXR</name>
<dbReference type="EMBL" id="MFKF01000201">
    <property type="protein sequence ID" value="OGG50687.1"/>
    <property type="molecule type" value="Genomic_DNA"/>
</dbReference>
<feature type="domain" description="Novel STAND NTPase 2" evidence="1">
    <location>
        <begin position="111"/>
        <end position="270"/>
    </location>
</feature>
<dbReference type="SUPFAM" id="SSF52540">
    <property type="entry name" value="P-loop containing nucleoside triphosphate hydrolases"/>
    <property type="match status" value="1"/>
</dbReference>
<dbReference type="Proteomes" id="UP000178606">
    <property type="component" value="Unassembled WGS sequence"/>
</dbReference>